<protein>
    <submittedName>
        <fullName evidence="1">Uncharacterized protein</fullName>
    </submittedName>
</protein>
<evidence type="ECO:0000313" key="1">
    <source>
        <dbReference type="EMBL" id="GMH20693.1"/>
    </source>
</evidence>
<name>A0AAD3T0H3_NEPGR</name>
<gene>
    <name evidence="1" type="ORF">Nepgr_022534</name>
</gene>
<evidence type="ECO:0000313" key="2">
    <source>
        <dbReference type="Proteomes" id="UP001279734"/>
    </source>
</evidence>
<keyword evidence="2" id="KW-1185">Reference proteome</keyword>
<sequence>MRLWTTFLEPMLGVASHLCRDDGAEDIVKAHHCIVRNGRITVGETNGNSDCDSTLVNSKQLKLVSNGENTSLDVAKSCGSNVISGDTSAREDVDASRPVILANGAFTEATTVN</sequence>
<dbReference type="Proteomes" id="UP001279734">
    <property type="component" value="Unassembled WGS sequence"/>
</dbReference>
<organism evidence="1 2">
    <name type="scientific">Nepenthes gracilis</name>
    <name type="common">Slender pitcher plant</name>
    <dbReference type="NCBI Taxonomy" id="150966"/>
    <lineage>
        <taxon>Eukaryota</taxon>
        <taxon>Viridiplantae</taxon>
        <taxon>Streptophyta</taxon>
        <taxon>Embryophyta</taxon>
        <taxon>Tracheophyta</taxon>
        <taxon>Spermatophyta</taxon>
        <taxon>Magnoliopsida</taxon>
        <taxon>eudicotyledons</taxon>
        <taxon>Gunneridae</taxon>
        <taxon>Pentapetalae</taxon>
        <taxon>Caryophyllales</taxon>
        <taxon>Nepenthaceae</taxon>
        <taxon>Nepenthes</taxon>
    </lineage>
</organism>
<accession>A0AAD3T0H3</accession>
<proteinExistence type="predicted"/>
<dbReference type="AlphaFoldDB" id="A0AAD3T0H3"/>
<dbReference type="EMBL" id="BSYO01000022">
    <property type="protein sequence ID" value="GMH20693.1"/>
    <property type="molecule type" value="Genomic_DNA"/>
</dbReference>
<comment type="caution">
    <text evidence="1">The sequence shown here is derived from an EMBL/GenBank/DDBJ whole genome shotgun (WGS) entry which is preliminary data.</text>
</comment>
<reference evidence="1" key="1">
    <citation type="submission" date="2023-05" db="EMBL/GenBank/DDBJ databases">
        <title>Nepenthes gracilis genome sequencing.</title>
        <authorList>
            <person name="Fukushima K."/>
        </authorList>
    </citation>
    <scope>NUCLEOTIDE SEQUENCE</scope>
    <source>
        <strain evidence="1">SING2019-196</strain>
    </source>
</reference>